<feature type="transmembrane region" description="Helical" evidence="10">
    <location>
        <begin position="6"/>
        <end position="24"/>
    </location>
</feature>
<evidence type="ECO:0000256" key="10">
    <source>
        <dbReference type="RuleBase" id="RU366002"/>
    </source>
</evidence>
<comment type="function">
    <text evidence="10">Na(+)/H(+) antiporter that extrudes sodium in exchange for external protons.</text>
</comment>
<feature type="transmembrane region" description="Helical" evidence="10">
    <location>
        <begin position="239"/>
        <end position="256"/>
    </location>
</feature>
<evidence type="ECO:0000256" key="4">
    <source>
        <dbReference type="ARBA" id="ARBA00022692"/>
    </source>
</evidence>
<evidence type="ECO:0000256" key="7">
    <source>
        <dbReference type="ARBA" id="ARBA00023065"/>
    </source>
</evidence>
<evidence type="ECO:0000313" key="15">
    <source>
        <dbReference type="Proteomes" id="UP000239237"/>
    </source>
</evidence>
<dbReference type="Proteomes" id="UP000237923">
    <property type="component" value="Unassembled WGS sequence"/>
</dbReference>
<dbReference type="Gene3D" id="6.10.140.1330">
    <property type="match status" value="1"/>
</dbReference>
<name>A0A2N9K866_9LACO</name>
<keyword evidence="8 10" id="KW-0472">Membrane</keyword>
<feature type="transmembrane region" description="Helical" evidence="10">
    <location>
        <begin position="31"/>
        <end position="48"/>
    </location>
</feature>
<dbReference type="InterPro" id="IPR018422">
    <property type="entry name" value="Cation/H_exchanger_CPA1"/>
</dbReference>
<evidence type="ECO:0000313" key="12">
    <source>
        <dbReference type="EMBL" id="SPD94593.1"/>
    </source>
</evidence>
<dbReference type="GO" id="GO:0051453">
    <property type="term" value="P:regulation of intracellular pH"/>
    <property type="evidence" value="ECO:0007669"/>
    <property type="project" value="TreeGrafter"/>
</dbReference>
<keyword evidence="3 10" id="KW-1003">Cell membrane</keyword>
<keyword evidence="6 10" id="KW-0915">Sodium</keyword>
<keyword evidence="4 10" id="KW-0812">Transmembrane</keyword>
<keyword evidence="7 10" id="KW-0406">Ion transport</keyword>
<feature type="transmembrane region" description="Helical" evidence="10">
    <location>
        <begin position="310"/>
        <end position="330"/>
    </location>
</feature>
<dbReference type="GO" id="GO:0015385">
    <property type="term" value="F:sodium:proton antiporter activity"/>
    <property type="evidence" value="ECO:0007669"/>
    <property type="project" value="InterPro"/>
</dbReference>
<keyword evidence="15" id="KW-1185">Reference proteome</keyword>
<keyword evidence="10" id="KW-0050">Antiport</keyword>
<evidence type="ECO:0000256" key="2">
    <source>
        <dbReference type="ARBA" id="ARBA00022448"/>
    </source>
</evidence>
<feature type="transmembrane region" description="Helical" evidence="10">
    <location>
        <begin position="182"/>
        <end position="203"/>
    </location>
</feature>
<dbReference type="RefSeq" id="WP_072614036.1">
    <property type="nucleotide sequence ID" value="NZ_AP017935.1"/>
</dbReference>
<dbReference type="NCBIfam" id="TIGR00831">
    <property type="entry name" value="a_cpa1"/>
    <property type="match status" value="1"/>
</dbReference>
<dbReference type="PANTHER" id="PTHR10110:SF86">
    <property type="entry name" value="SODIUM_HYDROGEN EXCHANGER 7"/>
    <property type="match status" value="1"/>
</dbReference>
<dbReference type="InterPro" id="IPR004705">
    <property type="entry name" value="Cation/H_exchanger_CPA1_bac"/>
</dbReference>
<gene>
    <name evidence="13" type="primary">nhaK_1</name>
    <name evidence="12" type="synonym">nhaK_2</name>
    <name evidence="12" type="ORF">LES8486_01777</name>
    <name evidence="13" type="ORF">LES9216_00142</name>
</gene>
<dbReference type="KEGG" id="lsu:A6B45_07470"/>
<evidence type="ECO:0000313" key="13">
    <source>
        <dbReference type="EMBL" id="SPE06255.1"/>
    </source>
</evidence>
<evidence type="ECO:0000256" key="3">
    <source>
        <dbReference type="ARBA" id="ARBA00022475"/>
    </source>
</evidence>
<dbReference type="InterPro" id="IPR006153">
    <property type="entry name" value="Cation/H_exchanger_TM"/>
</dbReference>
<dbReference type="Proteomes" id="UP000239237">
    <property type="component" value="Unassembled WGS sequence"/>
</dbReference>
<evidence type="ECO:0000313" key="14">
    <source>
        <dbReference type="Proteomes" id="UP000237923"/>
    </source>
</evidence>
<evidence type="ECO:0000256" key="9">
    <source>
        <dbReference type="ARBA" id="ARBA00023201"/>
    </source>
</evidence>
<proteinExistence type="inferred from homology"/>
<protein>
    <submittedName>
        <fullName evidence="13">Sodium, potassium, lithium and rubidium/H(+) antiporter</fullName>
    </submittedName>
</protein>
<keyword evidence="2 10" id="KW-0813">Transport</keyword>
<evidence type="ECO:0000256" key="6">
    <source>
        <dbReference type="ARBA" id="ARBA00023053"/>
    </source>
</evidence>
<dbReference type="EMBL" id="OKQR01000004">
    <property type="protein sequence ID" value="SPD94593.1"/>
    <property type="molecule type" value="Genomic_DNA"/>
</dbReference>
<dbReference type="AlphaFoldDB" id="A0A2N9K866"/>
<evidence type="ECO:0000256" key="5">
    <source>
        <dbReference type="ARBA" id="ARBA00022989"/>
    </source>
</evidence>
<reference evidence="12 15" key="2">
    <citation type="submission" date="2018-02" db="EMBL/GenBank/DDBJ databases">
        <authorList>
            <person name="Rodrigo-Torres L."/>
            <person name="Arahal R. D."/>
            <person name="Lucena T."/>
        </authorList>
    </citation>
    <scope>NUCLEOTIDE SEQUENCE [LARGE SCALE GENOMIC DNA]</scope>
    <source>
        <strain evidence="12 15">CECT 8486</strain>
    </source>
</reference>
<evidence type="ECO:0000259" key="11">
    <source>
        <dbReference type="Pfam" id="PF00999"/>
    </source>
</evidence>
<comment type="subcellular location">
    <subcellularLocation>
        <location evidence="1 10">Cell membrane</location>
        <topology evidence="1 10">Multi-pass membrane protein</topology>
    </subcellularLocation>
</comment>
<dbReference type="GO" id="GO:0098719">
    <property type="term" value="P:sodium ion import across plasma membrane"/>
    <property type="evidence" value="ECO:0007669"/>
    <property type="project" value="TreeGrafter"/>
</dbReference>
<feature type="domain" description="Cation/H+ exchanger transmembrane" evidence="11">
    <location>
        <begin position="12"/>
        <end position="412"/>
    </location>
</feature>
<dbReference type="GeneID" id="99674629"/>
<feature type="transmembrane region" description="Helical" evidence="10">
    <location>
        <begin position="215"/>
        <end position="233"/>
    </location>
</feature>
<dbReference type="GO" id="GO:0005886">
    <property type="term" value="C:plasma membrane"/>
    <property type="evidence" value="ECO:0007669"/>
    <property type="project" value="UniProtKB-SubCell"/>
</dbReference>
<comment type="similarity">
    <text evidence="10">Belongs to the monovalent cation:proton antiporter 1 (CPA1) transporter (TC 2.A.36) family.</text>
</comment>
<accession>A0A2N9K866</accession>
<dbReference type="Pfam" id="PF00999">
    <property type="entry name" value="Na_H_Exchanger"/>
    <property type="match status" value="1"/>
</dbReference>
<organism evidence="13 14">
    <name type="scientific">Leuconostoc suionicum</name>
    <dbReference type="NCBI Taxonomy" id="1511761"/>
    <lineage>
        <taxon>Bacteria</taxon>
        <taxon>Bacillati</taxon>
        <taxon>Bacillota</taxon>
        <taxon>Bacilli</taxon>
        <taxon>Lactobacillales</taxon>
        <taxon>Lactobacillaceae</taxon>
        <taxon>Leuconostoc</taxon>
    </lineage>
</organism>
<reference evidence="13 14" key="1">
    <citation type="submission" date="2018-02" db="EMBL/GenBank/DDBJ databases">
        <authorList>
            <person name="Cohen D.B."/>
            <person name="Kent A.D."/>
        </authorList>
    </citation>
    <scope>NUCLEOTIDE SEQUENCE [LARGE SCALE GENOMIC DNA]</scope>
    <source>
        <strain evidence="13 14">CECT 9216</strain>
    </source>
</reference>
<keyword evidence="9 10" id="KW-0739">Sodium transport</keyword>
<dbReference type="GO" id="GO:0015386">
    <property type="term" value="F:potassium:proton antiporter activity"/>
    <property type="evidence" value="ECO:0007669"/>
    <property type="project" value="TreeGrafter"/>
</dbReference>
<comment type="caution">
    <text evidence="10">Lacks conserved residue(s) required for the propagation of feature annotation.</text>
</comment>
<keyword evidence="5 10" id="KW-1133">Transmembrane helix</keyword>
<sequence length="698" mass="79070">MAILELIVILIVAVTISNIVSHFIPEIPISLFQIAIGLFLALVCGIYVEVDSEWFMLLFIAPLLFNDAWRFPKHELWELRGPILGNSIILVILTTLVGGFLMHLLMPQLPKSVALALAAVISPTDPVAVQAIARRVKLPENVMHIVSGESLINDASGLVSFNTAIKATIAGTFLIGEAIGNFFWMTIVGLAIGLILGSFVSWLRDSFDRAGLNDVVFHTVVTLLMPFVIYWVAEDIFHSSGVIAVVAGGVLSKILSDQHMNARSPEINVVTVRTWEVFVYLLNGTIFILLGIELPAAMKDIVRSTQVHTGMAIFYGVAVWFIIFAIRTFWAYGTQITYHLKHKERAISFRMAIISGLTGVRGAVTMAAVLTVPSTIADGSAFPQRNLLVFVAAVVVIISLLVATIMLPIVTKQRTTHDFTQPEVGEVETSSTHESKVDLTEAQARIFSIRIGIQVLREQQNDHNRIIVYELIGRKQQIIDQIYRQLNKSNDHKVNIEDDRELRRVALEAQRNCLRQLLADEKISILTYSSQNRRLDRLENMIDSDKHYHLSTQWIIILWRRTLRSIRIWISDESTDQFREESSMATKEMAKEAIQSLSEYMEKYTGDTVSHRMERQAAYNLIIFYRNQIEKERHPDTPEQRELDDRYRMELEIKALNVERETIQQLYEQGRISRQAGVNIRQFINYAETAALAGRDEE</sequence>
<feature type="transmembrane region" description="Helical" evidence="10">
    <location>
        <begin position="388"/>
        <end position="410"/>
    </location>
</feature>
<feature type="transmembrane region" description="Helical" evidence="10">
    <location>
        <begin position="83"/>
        <end position="105"/>
    </location>
</feature>
<evidence type="ECO:0000256" key="1">
    <source>
        <dbReference type="ARBA" id="ARBA00004651"/>
    </source>
</evidence>
<dbReference type="PANTHER" id="PTHR10110">
    <property type="entry name" value="SODIUM/HYDROGEN EXCHANGER"/>
    <property type="match status" value="1"/>
</dbReference>
<feature type="transmembrane region" description="Helical" evidence="10">
    <location>
        <begin position="277"/>
        <end position="298"/>
    </location>
</feature>
<evidence type="ECO:0000256" key="8">
    <source>
        <dbReference type="ARBA" id="ARBA00023136"/>
    </source>
</evidence>
<feature type="transmembrane region" description="Helical" evidence="10">
    <location>
        <begin position="351"/>
        <end position="376"/>
    </location>
</feature>
<dbReference type="EMBL" id="OKQU01000001">
    <property type="protein sequence ID" value="SPE06255.1"/>
    <property type="molecule type" value="Genomic_DNA"/>
</dbReference>